<dbReference type="PROSITE" id="PS50088">
    <property type="entry name" value="ANK_REPEAT"/>
    <property type="match status" value="12"/>
</dbReference>
<organism evidence="5 6">
    <name type="scientific">Mycena maculata</name>
    <dbReference type="NCBI Taxonomy" id="230809"/>
    <lineage>
        <taxon>Eukaryota</taxon>
        <taxon>Fungi</taxon>
        <taxon>Dikarya</taxon>
        <taxon>Basidiomycota</taxon>
        <taxon>Agaricomycotina</taxon>
        <taxon>Agaricomycetes</taxon>
        <taxon>Agaricomycetidae</taxon>
        <taxon>Agaricales</taxon>
        <taxon>Marasmiineae</taxon>
        <taxon>Mycenaceae</taxon>
        <taxon>Mycena</taxon>
    </lineage>
</organism>
<feature type="repeat" description="ANK" evidence="3">
    <location>
        <begin position="1219"/>
        <end position="1251"/>
    </location>
</feature>
<dbReference type="Proteomes" id="UP001215280">
    <property type="component" value="Unassembled WGS sequence"/>
</dbReference>
<accession>A0AAD7N7Q2</accession>
<evidence type="ECO:0000313" key="6">
    <source>
        <dbReference type="Proteomes" id="UP001215280"/>
    </source>
</evidence>
<feature type="repeat" description="ANK" evidence="3">
    <location>
        <begin position="1252"/>
        <end position="1284"/>
    </location>
</feature>
<feature type="domain" description="Nephrocystin 3-like N-terminal" evidence="4">
    <location>
        <begin position="319"/>
        <end position="444"/>
    </location>
</feature>
<name>A0AAD7N7Q2_9AGAR</name>
<dbReference type="PROSITE" id="PS50297">
    <property type="entry name" value="ANK_REP_REGION"/>
    <property type="match status" value="10"/>
</dbReference>
<evidence type="ECO:0000313" key="5">
    <source>
        <dbReference type="EMBL" id="KAJ7748806.1"/>
    </source>
</evidence>
<reference evidence="5" key="1">
    <citation type="submission" date="2023-03" db="EMBL/GenBank/DDBJ databases">
        <title>Massive genome expansion in bonnet fungi (Mycena s.s.) driven by repeated elements and novel gene families across ecological guilds.</title>
        <authorList>
            <consortium name="Lawrence Berkeley National Laboratory"/>
            <person name="Harder C.B."/>
            <person name="Miyauchi S."/>
            <person name="Viragh M."/>
            <person name="Kuo A."/>
            <person name="Thoen E."/>
            <person name="Andreopoulos B."/>
            <person name="Lu D."/>
            <person name="Skrede I."/>
            <person name="Drula E."/>
            <person name="Henrissat B."/>
            <person name="Morin E."/>
            <person name="Kohler A."/>
            <person name="Barry K."/>
            <person name="LaButti K."/>
            <person name="Morin E."/>
            <person name="Salamov A."/>
            <person name="Lipzen A."/>
            <person name="Mereny Z."/>
            <person name="Hegedus B."/>
            <person name="Baldrian P."/>
            <person name="Stursova M."/>
            <person name="Weitz H."/>
            <person name="Taylor A."/>
            <person name="Grigoriev I.V."/>
            <person name="Nagy L.G."/>
            <person name="Martin F."/>
            <person name="Kauserud H."/>
        </authorList>
    </citation>
    <scope>NUCLEOTIDE SEQUENCE</scope>
    <source>
        <strain evidence="5">CBHHK188m</strain>
    </source>
</reference>
<dbReference type="EMBL" id="JARJLG010000088">
    <property type="protein sequence ID" value="KAJ7748806.1"/>
    <property type="molecule type" value="Genomic_DNA"/>
</dbReference>
<dbReference type="Pfam" id="PF12796">
    <property type="entry name" value="Ank_2"/>
    <property type="match status" value="7"/>
</dbReference>
<dbReference type="PRINTS" id="PR01415">
    <property type="entry name" value="ANKYRIN"/>
</dbReference>
<dbReference type="InterPro" id="IPR002110">
    <property type="entry name" value="Ankyrin_rpt"/>
</dbReference>
<keyword evidence="1" id="KW-0677">Repeat</keyword>
<keyword evidence="6" id="KW-1185">Reference proteome</keyword>
<feature type="repeat" description="ANK" evidence="3">
    <location>
        <begin position="823"/>
        <end position="855"/>
    </location>
</feature>
<comment type="caution">
    <text evidence="5">The sequence shown here is derived from an EMBL/GenBank/DDBJ whole genome shotgun (WGS) entry which is preliminary data.</text>
</comment>
<gene>
    <name evidence="5" type="ORF">DFH07DRAFT_962010</name>
</gene>
<feature type="repeat" description="ANK" evidence="3">
    <location>
        <begin position="1087"/>
        <end position="1119"/>
    </location>
</feature>
<feature type="repeat" description="ANK" evidence="3">
    <location>
        <begin position="988"/>
        <end position="1020"/>
    </location>
</feature>
<evidence type="ECO:0000256" key="1">
    <source>
        <dbReference type="ARBA" id="ARBA00022737"/>
    </source>
</evidence>
<dbReference type="SUPFAM" id="SSF48403">
    <property type="entry name" value="Ankyrin repeat"/>
    <property type="match status" value="2"/>
</dbReference>
<dbReference type="SMART" id="SM00248">
    <property type="entry name" value="ANK"/>
    <property type="match status" value="19"/>
</dbReference>
<dbReference type="Gene3D" id="1.25.40.20">
    <property type="entry name" value="Ankyrin repeat-containing domain"/>
    <property type="match status" value="4"/>
</dbReference>
<feature type="repeat" description="ANK" evidence="3">
    <location>
        <begin position="1285"/>
        <end position="1317"/>
    </location>
</feature>
<proteinExistence type="predicted"/>
<evidence type="ECO:0000256" key="3">
    <source>
        <dbReference type="PROSITE-ProRule" id="PRU00023"/>
    </source>
</evidence>
<dbReference type="Pfam" id="PF24883">
    <property type="entry name" value="NPHP3_N"/>
    <property type="match status" value="1"/>
</dbReference>
<keyword evidence="2 3" id="KW-0040">ANK repeat</keyword>
<evidence type="ECO:0000259" key="4">
    <source>
        <dbReference type="Pfam" id="PF24883"/>
    </source>
</evidence>
<feature type="repeat" description="ANK" evidence="3">
    <location>
        <begin position="1021"/>
        <end position="1053"/>
    </location>
</feature>
<feature type="repeat" description="ANK" evidence="3">
    <location>
        <begin position="757"/>
        <end position="789"/>
    </location>
</feature>
<feature type="repeat" description="ANK" evidence="3">
    <location>
        <begin position="889"/>
        <end position="921"/>
    </location>
</feature>
<dbReference type="InterPro" id="IPR051165">
    <property type="entry name" value="Multifunctional_ANK_Repeat"/>
</dbReference>
<feature type="repeat" description="ANK" evidence="3">
    <location>
        <begin position="1189"/>
        <end position="1218"/>
    </location>
</feature>
<feature type="repeat" description="ANK" evidence="3">
    <location>
        <begin position="1153"/>
        <end position="1185"/>
    </location>
</feature>
<feature type="repeat" description="ANK" evidence="3">
    <location>
        <begin position="955"/>
        <end position="987"/>
    </location>
</feature>
<dbReference type="PANTHER" id="PTHR24123:SF33">
    <property type="entry name" value="PROTEIN HOS4"/>
    <property type="match status" value="1"/>
</dbReference>
<dbReference type="InterPro" id="IPR056884">
    <property type="entry name" value="NPHP3-like_N"/>
</dbReference>
<sequence>MFALAFGSFGDFVSAIQLIPDIIEVMRGGGKSSREWAETEKELKALCADLTNILTLEPTALDQAIANRLKEEGAHCRSTAFEFYSKITASRGIFQRLWWATSEEKELVEFRRQLIACRAALSGVVGQINLAVLGDVRDRVEDQLGNQERALYGVQYCVGEVGEQVRLGNARIEDGVSGVTQQLTDQEQTLSGALSRVRNRVDEVGEDIRRGNVRVQDDVCGVTEQLKESQISELRAKLQEWLQYPPDMKQKQYATLKLHHEGTGGWFSDGAAFAEWKKLGKFDITVDQGTIWDWENCLEVPIPSSPRKVVADNSLTKKSSTVVEKLVKEQCLVQGTGVAYFYFDFTDNTRQFVGLMLRTIILQLSAQSPHPYAALNRLYQISKGQTLPTDGDLVAVLETLLLELRRTYVVLDALDECKDTDVLVKLILWLRNWTKTPLHIFLTSQPRKIFTKDFESIPQVALEFNTTHHDIRLYVVDEVRSNPNLEHLVHRAEDVTTKVVDRSNGMFRLAACLLDELSRRKLNPDLDTILANLPGNLFGIYVTLDELEDALAFDFSNPEQFVFDPNKRGNNAVAVCKLLQGLVTVREPLPGDFPYYDTDSMFSRTLVVVLAHSSVADYIVSDEFRKHHKHDLREGPSHTFLAQSCIGSLLYDEWALYGEWALYNFHDDWAFHHERLPRFYRYAADRWVHHLLQSDDRDLLVPSTLRLIQSGRYLEHSRRRLSYGKSDPLSFCCSIGYIEGVRRLLDNGADVNTTSGQYGTALTAASAEGHKDIVQLLLDNGAEVNLAGGEYVNVLTAALLKRHGDIVKLLLDNGAHGNTTSGEFGTALILASAQGHKDIVQLLLDNGAEVNLAGGKYVNALTAALSKRHRDIAKLLLDNGAHGNTTSGEFGTALILASAQGYEDIVQLLLNNGAEVHLAGGKYVNALTAALSKRHRDIAKLLLDNGAHGNTASGEFGTALILASAQGYEDIVQLLLDNGAEVNAVGREYGNALTAASRNGRRDITRLLLEKGADGEAASEQDGTALMVASEQGHIDIVQLLLKNGADVHAAGGKYGNALTAALRNGRRVIARLLLEKGADGDAASEQDGTALMVASEQGHIDIVQLLLKNGADVHAAGGKYGNALTAALRNGRRDIARLLLEKGAGGETASKQDGTALVVASEQGHIDIVQLLLKNGANVHAKGGIYGNALTAALVKGHRDIVQLLLENGANVDTENSKYGTALIVASTQGHTDIVPLFLRNGARINQTNQDFKTPLTLASKEGHRDIVQQLIEKGADVNALDRNFGSALQAASAGGHEDVVRLLLEEGADVNAVVGGSGSAMRAAFQFGHTDIVALLLEKGARDNSGKMRQWVESRRSSTAL</sequence>
<protein>
    <submittedName>
        <fullName evidence="5">Ankyrin repeat-containing domain protein</fullName>
    </submittedName>
</protein>
<evidence type="ECO:0000256" key="2">
    <source>
        <dbReference type="ARBA" id="ARBA00023043"/>
    </source>
</evidence>
<dbReference type="PANTHER" id="PTHR24123">
    <property type="entry name" value="ANKYRIN REPEAT-CONTAINING"/>
    <property type="match status" value="1"/>
</dbReference>
<dbReference type="InterPro" id="IPR036770">
    <property type="entry name" value="Ankyrin_rpt-contain_sf"/>
</dbReference>